<dbReference type="GO" id="GO:0003690">
    <property type="term" value="F:double-stranded DNA binding"/>
    <property type="evidence" value="ECO:0007669"/>
    <property type="project" value="UniProtKB-UniRule"/>
</dbReference>
<dbReference type="Pfam" id="PF02735">
    <property type="entry name" value="Ku"/>
    <property type="match status" value="1"/>
</dbReference>
<dbReference type="SMART" id="SM00559">
    <property type="entry name" value="Ku78"/>
    <property type="match status" value="1"/>
</dbReference>
<evidence type="ECO:0000256" key="3">
    <source>
        <dbReference type="SAM" id="MobiDB-lite"/>
    </source>
</evidence>
<dbReference type="PANTHER" id="PTHR41251:SF1">
    <property type="entry name" value="NON-HOMOLOGOUS END JOINING PROTEIN KU"/>
    <property type="match status" value="1"/>
</dbReference>
<evidence type="ECO:0000256" key="1">
    <source>
        <dbReference type="ARBA" id="ARBA00023125"/>
    </source>
</evidence>
<dbReference type="FunFam" id="2.40.290.10:FF:000004">
    <property type="entry name" value="Non-homologous end joining protein Ku"/>
    <property type="match status" value="1"/>
</dbReference>
<feature type="domain" description="Ku" evidence="4">
    <location>
        <begin position="53"/>
        <end position="181"/>
    </location>
</feature>
<keyword evidence="2" id="KW-0227">DNA damage</keyword>
<name>A0A1G5Q9S8_9GAMM</name>
<dbReference type="GO" id="GO:0006310">
    <property type="term" value="P:DNA recombination"/>
    <property type="evidence" value="ECO:0007669"/>
    <property type="project" value="UniProtKB-KW"/>
</dbReference>
<evidence type="ECO:0000313" key="5">
    <source>
        <dbReference type="EMBL" id="SCZ58131.1"/>
    </source>
</evidence>
<keyword evidence="2" id="KW-0233">DNA recombination</keyword>
<keyword evidence="2" id="KW-0234">DNA repair</keyword>
<dbReference type="OrthoDB" id="9795084at2"/>
<keyword evidence="6" id="KW-1185">Reference proteome</keyword>
<comment type="function">
    <text evidence="2">With LigD forms a non-homologous end joining (NHEJ) DNA repair enzyme, which repairs dsDNA breaks with reduced fidelity. Binds linear dsDNA with 5'- and 3'- overhangs but not closed circular dsDNA nor ssDNA. Recruits and stimulates the ligase activity of LigD.</text>
</comment>
<dbReference type="Gene3D" id="2.40.290.10">
    <property type="match status" value="1"/>
</dbReference>
<dbReference type="InterPro" id="IPR016194">
    <property type="entry name" value="SPOC-like_C_dom_sf"/>
</dbReference>
<dbReference type="PANTHER" id="PTHR41251">
    <property type="entry name" value="NON-HOMOLOGOUS END JOINING PROTEIN KU"/>
    <property type="match status" value="1"/>
</dbReference>
<dbReference type="NCBIfam" id="TIGR02772">
    <property type="entry name" value="Ku_bact"/>
    <property type="match status" value="1"/>
</dbReference>
<feature type="compositionally biased region" description="Basic and acidic residues" evidence="3">
    <location>
        <begin position="261"/>
        <end position="270"/>
    </location>
</feature>
<dbReference type="SUPFAM" id="SSF100939">
    <property type="entry name" value="SPOC domain-like"/>
    <property type="match status" value="1"/>
</dbReference>
<accession>A0A1G5Q9S8</accession>
<comment type="similarity">
    <text evidence="2">Belongs to the prokaryotic Ku family.</text>
</comment>
<feature type="region of interest" description="Disordered" evidence="3">
    <location>
        <begin position="261"/>
        <end position="281"/>
    </location>
</feature>
<reference evidence="5 6" key="1">
    <citation type="submission" date="2016-10" db="EMBL/GenBank/DDBJ databases">
        <authorList>
            <person name="de Groot N.N."/>
        </authorList>
    </citation>
    <scope>NUCLEOTIDE SEQUENCE [LARGE SCALE GENOMIC DNA]</scope>
    <source>
        <strain evidence="5 6">HLD2</strain>
    </source>
</reference>
<comment type="subunit">
    <text evidence="2">Homodimer. Interacts with LigD.</text>
</comment>
<evidence type="ECO:0000256" key="2">
    <source>
        <dbReference type="HAMAP-Rule" id="MF_01875"/>
    </source>
</evidence>
<feature type="compositionally biased region" description="Basic residues" evidence="3">
    <location>
        <begin position="271"/>
        <end position="281"/>
    </location>
</feature>
<dbReference type="CDD" id="cd00789">
    <property type="entry name" value="KU_like"/>
    <property type="match status" value="1"/>
</dbReference>
<organism evidence="5 6">
    <name type="scientific">Thiohalomonas denitrificans</name>
    <dbReference type="NCBI Taxonomy" id="415747"/>
    <lineage>
        <taxon>Bacteria</taxon>
        <taxon>Pseudomonadati</taxon>
        <taxon>Pseudomonadota</taxon>
        <taxon>Gammaproteobacteria</taxon>
        <taxon>Thiohalomonadales</taxon>
        <taxon>Thiohalomonadaceae</taxon>
        <taxon>Thiohalomonas</taxon>
    </lineage>
</organism>
<keyword evidence="1 2" id="KW-0238">DNA-binding</keyword>
<evidence type="ECO:0000259" key="4">
    <source>
        <dbReference type="SMART" id="SM00559"/>
    </source>
</evidence>
<proteinExistence type="inferred from homology"/>
<dbReference type="InterPro" id="IPR006164">
    <property type="entry name" value="DNA_bd_Ku70/Ku80"/>
</dbReference>
<protein>
    <recommendedName>
        <fullName evidence="2">Non-homologous end joining protein Ku</fullName>
    </recommendedName>
</protein>
<gene>
    <name evidence="2" type="primary">ku</name>
    <name evidence="5" type="ORF">SAMN03097708_01613</name>
</gene>
<dbReference type="STRING" id="415747.SAMN03097708_01613"/>
<dbReference type="PIRSF" id="PIRSF006493">
    <property type="entry name" value="Prok_Ku"/>
    <property type="match status" value="1"/>
</dbReference>
<dbReference type="HAMAP" id="MF_01875">
    <property type="entry name" value="Prokaryotic_Ku"/>
    <property type="match status" value="1"/>
</dbReference>
<dbReference type="Proteomes" id="UP000199648">
    <property type="component" value="Unassembled WGS sequence"/>
</dbReference>
<sequence>MSRVIWKGSISFGLVNVPVSLYSGEQRDEIHFHQLDKRNLSPIGYRRVNKNTGEEVPRDEIVKGYEYEKGDYVLVSDDELKQANPEATQTVEIIDFVDGDGIPLMYFDKPYYLEPQKRAEKGYILLRETLRRTGKVGIARVVLRTRQYLAALVPVENALVLEMLRYDYELRKPDEFNLPAEDMEAYGISDREIKMAERLVGGMASEWQPEKYHDDFREDVLRLIDEKVRTGKTHEIGVGPPPPERRRAEVVDLMSLLKKSVEETEKERGKKTAPKRPRKRA</sequence>
<dbReference type="InterPro" id="IPR009187">
    <property type="entry name" value="Prok_Ku"/>
</dbReference>
<dbReference type="RefSeq" id="WP_092995101.1">
    <property type="nucleotide sequence ID" value="NZ_FMWD01000004.1"/>
</dbReference>
<dbReference type="AlphaFoldDB" id="A0A1G5Q9S8"/>
<evidence type="ECO:0000313" key="6">
    <source>
        <dbReference type="Proteomes" id="UP000199648"/>
    </source>
</evidence>
<dbReference type="EMBL" id="FMWD01000004">
    <property type="protein sequence ID" value="SCZ58131.1"/>
    <property type="molecule type" value="Genomic_DNA"/>
</dbReference>
<dbReference type="GO" id="GO:0006303">
    <property type="term" value="P:double-strand break repair via nonhomologous end joining"/>
    <property type="evidence" value="ECO:0007669"/>
    <property type="project" value="UniProtKB-UniRule"/>
</dbReference>